<evidence type="ECO:0000256" key="7">
    <source>
        <dbReference type="ARBA" id="ARBA00023049"/>
    </source>
</evidence>
<gene>
    <name evidence="11" type="ORF">FHS79_000226</name>
</gene>
<dbReference type="InterPro" id="IPR024079">
    <property type="entry name" value="MetalloPept_cat_dom_sf"/>
</dbReference>
<dbReference type="InterPro" id="IPR018497">
    <property type="entry name" value="Peptidase_M13_C"/>
</dbReference>
<dbReference type="RefSeq" id="WP_184194037.1">
    <property type="nucleotide sequence ID" value="NZ_BMOX01000149.1"/>
</dbReference>
<feature type="domain" description="Peptidase M13 C-terminal" evidence="9">
    <location>
        <begin position="475"/>
        <end position="674"/>
    </location>
</feature>
<dbReference type="Pfam" id="PF05649">
    <property type="entry name" value="Peptidase_M13_N"/>
    <property type="match status" value="1"/>
</dbReference>
<dbReference type="Proteomes" id="UP000538147">
    <property type="component" value="Unassembled WGS sequence"/>
</dbReference>
<feature type="chain" id="PRO_5032540444" evidence="8">
    <location>
        <begin position="21"/>
        <end position="678"/>
    </location>
</feature>
<evidence type="ECO:0000259" key="9">
    <source>
        <dbReference type="Pfam" id="PF01431"/>
    </source>
</evidence>
<reference evidence="11 12" key="1">
    <citation type="submission" date="2020-08" db="EMBL/GenBank/DDBJ databases">
        <title>Genomic Encyclopedia of Type Strains, Phase IV (KMG-IV): sequencing the most valuable type-strain genomes for metagenomic binning, comparative biology and taxonomic classification.</title>
        <authorList>
            <person name="Goeker M."/>
        </authorList>
    </citation>
    <scope>NUCLEOTIDE SEQUENCE [LARGE SCALE GENOMIC DNA]</scope>
    <source>
        <strain evidence="11 12">DSM 102189</strain>
    </source>
</reference>
<evidence type="ECO:0000313" key="11">
    <source>
        <dbReference type="EMBL" id="MBB6226075.1"/>
    </source>
</evidence>
<evidence type="ECO:0000313" key="12">
    <source>
        <dbReference type="Proteomes" id="UP000538147"/>
    </source>
</evidence>
<feature type="domain" description="Peptidase M13 N-terminal" evidence="10">
    <location>
        <begin position="42"/>
        <end position="423"/>
    </location>
</feature>
<protein>
    <submittedName>
        <fullName evidence="11">Putative endopeptidase</fullName>
        <ecNumber evidence="11">3.4.24.-</ecNumber>
    </submittedName>
</protein>
<dbReference type="PRINTS" id="PR00786">
    <property type="entry name" value="NEPRILYSIN"/>
</dbReference>
<dbReference type="InterPro" id="IPR000718">
    <property type="entry name" value="Peptidase_M13"/>
</dbReference>
<evidence type="ECO:0000256" key="6">
    <source>
        <dbReference type="ARBA" id="ARBA00022833"/>
    </source>
</evidence>
<sequence>MRFGLGVSVLALLVAVPSLAAEKPELGTFGFDVAGMDRGVKPGDDFYQFANGAYLKALEIPADKSSFGMFHKLDDLSRERTRVIIEEAAASGGAPGTLGGTAARKVGDYFAGFMDEAAIEAKGLAPVQPYLDAIAKVDGPAGISRIIGQATRMGMSVPVGIGIQTDDKNPDVMVVSLSQSGLGLPDRDYYLDKDQPELAKAREAYLVWAKAMLELTGATDAGPRAAAVMALETKMATAHWTVVESRDADKTYNDVPRATLVSGYAGYDWAALLGAAGIEGADRVLVAQPSALQGMGKLIASEPLAVWKDYLTLRQMAAAAPYLPKRVVDTNFALVKALSGTPQLRDRWKRGVDNTSAMLGDAVAQIYVARHFPPEAKAKADELVKNIIVAMDARLANLEWMAPATRASAREKLKAFTPKIGYPDKWRDYSKFEVVRGDALGNAMRGIDFEHEREVAKLGKPVDRSEWFLTPMTVNAYAYPVWNEIVFPAAILQAPFFDANADAAVNYGAIGAVIGHEITHHFDDQGRKYDKTGKLAEWWTPEDVTRFEGLTNKVVAQYGAYEPLPGKKINGELTLGENIADLAGLVIAKDAYARSLDGKAAPVIDGFSGDQRFFLGFAQVWRAKYRDQVLLQQLVSDPHSPSSFRPFVVRNLDAWYSAFDVKAGDKLYLAPDARLRVW</sequence>
<dbReference type="GO" id="GO:0016485">
    <property type="term" value="P:protein processing"/>
    <property type="evidence" value="ECO:0007669"/>
    <property type="project" value="TreeGrafter"/>
</dbReference>
<evidence type="ECO:0000256" key="5">
    <source>
        <dbReference type="ARBA" id="ARBA00022801"/>
    </source>
</evidence>
<dbReference type="CDD" id="cd08662">
    <property type="entry name" value="M13"/>
    <property type="match status" value="1"/>
</dbReference>
<dbReference type="GO" id="GO:0004222">
    <property type="term" value="F:metalloendopeptidase activity"/>
    <property type="evidence" value="ECO:0007669"/>
    <property type="project" value="InterPro"/>
</dbReference>
<dbReference type="PANTHER" id="PTHR11733">
    <property type="entry name" value="ZINC METALLOPROTEASE FAMILY M13 NEPRILYSIN-RELATED"/>
    <property type="match status" value="1"/>
</dbReference>
<dbReference type="Gene3D" id="3.40.390.10">
    <property type="entry name" value="Collagenase (Catalytic Domain)"/>
    <property type="match status" value="1"/>
</dbReference>
<keyword evidence="3" id="KW-0645">Protease</keyword>
<comment type="caution">
    <text evidence="11">The sequence shown here is derived from an EMBL/GenBank/DDBJ whole genome shotgun (WGS) entry which is preliminary data.</text>
</comment>
<evidence type="ECO:0000256" key="2">
    <source>
        <dbReference type="ARBA" id="ARBA00007357"/>
    </source>
</evidence>
<keyword evidence="7" id="KW-0482">Metalloprotease</keyword>
<dbReference type="PANTHER" id="PTHR11733:SF167">
    <property type="entry name" value="FI17812P1-RELATED"/>
    <property type="match status" value="1"/>
</dbReference>
<keyword evidence="4" id="KW-0479">Metal-binding</keyword>
<keyword evidence="5 11" id="KW-0378">Hydrolase</keyword>
<dbReference type="Pfam" id="PF01431">
    <property type="entry name" value="Peptidase_M13"/>
    <property type="match status" value="1"/>
</dbReference>
<dbReference type="Gene3D" id="1.10.1380.10">
    <property type="entry name" value="Neutral endopeptidase , domain2"/>
    <property type="match status" value="1"/>
</dbReference>
<dbReference type="InterPro" id="IPR042089">
    <property type="entry name" value="Peptidase_M13_dom_2"/>
</dbReference>
<evidence type="ECO:0000256" key="8">
    <source>
        <dbReference type="SAM" id="SignalP"/>
    </source>
</evidence>
<organism evidence="11 12">
    <name type="scientific">Polymorphobacter multimanifer</name>
    <dbReference type="NCBI Taxonomy" id="1070431"/>
    <lineage>
        <taxon>Bacteria</taxon>
        <taxon>Pseudomonadati</taxon>
        <taxon>Pseudomonadota</taxon>
        <taxon>Alphaproteobacteria</taxon>
        <taxon>Sphingomonadales</taxon>
        <taxon>Sphingosinicellaceae</taxon>
        <taxon>Polymorphobacter</taxon>
    </lineage>
</organism>
<dbReference type="AlphaFoldDB" id="A0A841L892"/>
<comment type="similarity">
    <text evidence="2">Belongs to the peptidase M13 family.</text>
</comment>
<dbReference type="EMBL" id="JACIIV010000001">
    <property type="protein sequence ID" value="MBB6226075.1"/>
    <property type="molecule type" value="Genomic_DNA"/>
</dbReference>
<keyword evidence="12" id="KW-1185">Reference proteome</keyword>
<keyword evidence="6" id="KW-0862">Zinc</keyword>
<name>A0A841L892_9SPHN</name>
<accession>A0A841L892</accession>
<dbReference type="InterPro" id="IPR008753">
    <property type="entry name" value="Peptidase_M13_N"/>
</dbReference>
<keyword evidence="8" id="KW-0732">Signal</keyword>
<comment type="cofactor">
    <cofactor evidence="1">
        <name>Zn(2+)</name>
        <dbReference type="ChEBI" id="CHEBI:29105"/>
    </cofactor>
</comment>
<dbReference type="PROSITE" id="PS51885">
    <property type="entry name" value="NEPRILYSIN"/>
    <property type="match status" value="1"/>
</dbReference>
<evidence type="ECO:0000256" key="3">
    <source>
        <dbReference type="ARBA" id="ARBA00022670"/>
    </source>
</evidence>
<evidence type="ECO:0000256" key="1">
    <source>
        <dbReference type="ARBA" id="ARBA00001947"/>
    </source>
</evidence>
<dbReference type="GO" id="GO:0005886">
    <property type="term" value="C:plasma membrane"/>
    <property type="evidence" value="ECO:0007669"/>
    <property type="project" value="TreeGrafter"/>
</dbReference>
<dbReference type="SUPFAM" id="SSF55486">
    <property type="entry name" value="Metalloproteases ('zincins'), catalytic domain"/>
    <property type="match status" value="1"/>
</dbReference>
<evidence type="ECO:0000256" key="4">
    <source>
        <dbReference type="ARBA" id="ARBA00022723"/>
    </source>
</evidence>
<dbReference type="EC" id="3.4.24.-" evidence="11"/>
<dbReference type="GO" id="GO:0046872">
    <property type="term" value="F:metal ion binding"/>
    <property type="evidence" value="ECO:0007669"/>
    <property type="project" value="UniProtKB-KW"/>
</dbReference>
<proteinExistence type="inferred from homology"/>
<feature type="signal peptide" evidence="8">
    <location>
        <begin position="1"/>
        <end position="20"/>
    </location>
</feature>
<evidence type="ECO:0000259" key="10">
    <source>
        <dbReference type="Pfam" id="PF05649"/>
    </source>
</evidence>